<evidence type="ECO:0000313" key="2">
    <source>
        <dbReference type="EMBL" id="KAK6543392.1"/>
    </source>
</evidence>
<gene>
    <name evidence="2" type="ORF">TWF694_000139</name>
</gene>
<dbReference type="AlphaFoldDB" id="A0AAV9XMQ9"/>
<reference evidence="2 3" key="1">
    <citation type="submission" date="2019-10" db="EMBL/GenBank/DDBJ databases">
        <authorList>
            <person name="Palmer J.M."/>
        </authorList>
    </citation>
    <scope>NUCLEOTIDE SEQUENCE [LARGE SCALE GENOMIC DNA]</scope>
    <source>
        <strain evidence="2 3">TWF694</strain>
    </source>
</reference>
<dbReference type="EMBL" id="JAVHJO010000001">
    <property type="protein sequence ID" value="KAK6543392.1"/>
    <property type="molecule type" value="Genomic_DNA"/>
</dbReference>
<feature type="signal peptide" evidence="1">
    <location>
        <begin position="1"/>
        <end position="23"/>
    </location>
</feature>
<protein>
    <recommendedName>
        <fullName evidence="4">Apple domain-containing protein</fullName>
    </recommendedName>
</protein>
<feature type="chain" id="PRO_5043799287" description="Apple domain-containing protein" evidence="1">
    <location>
        <begin position="24"/>
        <end position="283"/>
    </location>
</feature>
<evidence type="ECO:0008006" key="4">
    <source>
        <dbReference type="Google" id="ProtNLM"/>
    </source>
</evidence>
<sequence>MKMAARVALFALANAVFLGFTEAVSTCYADNCLRQLRGNGAPASAYCSTYLTTIHPVITPVPITIVVTATRTVFAVHSPDPNRPIEYVTRKGAPYIAPNKRKRDLDLFPREPVPAQVTAAPIKPRQAPPSFASSCTPLPDRLSSACTCLIGSTAQASTTYKTETQKTYTKTVDVCLPTNTNSLRASYQGDFIDNNASFTNFGFSTSNVQECCNICFHTFNCVAYYIRDDNGQCGILRAEDSSQPQPNDSACSAGLLEIYDPLIGDFPGPYELGLCAYLVYSDE</sequence>
<evidence type="ECO:0000313" key="3">
    <source>
        <dbReference type="Proteomes" id="UP001365542"/>
    </source>
</evidence>
<evidence type="ECO:0000256" key="1">
    <source>
        <dbReference type="SAM" id="SignalP"/>
    </source>
</evidence>
<name>A0AAV9XMQ9_9PEZI</name>
<keyword evidence="1" id="KW-0732">Signal</keyword>
<organism evidence="2 3">
    <name type="scientific">Orbilia ellipsospora</name>
    <dbReference type="NCBI Taxonomy" id="2528407"/>
    <lineage>
        <taxon>Eukaryota</taxon>
        <taxon>Fungi</taxon>
        <taxon>Dikarya</taxon>
        <taxon>Ascomycota</taxon>
        <taxon>Pezizomycotina</taxon>
        <taxon>Orbiliomycetes</taxon>
        <taxon>Orbiliales</taxon>
        <taxon>Orbiliaceae</taxon>
        <taxon>Orbilia</taxon>
    </lineage>
</organism>
<dbReference type="Proteomes" id="UP001365542">
    <property type="component" value="Unassembled WGS sequence"/>
</dbReference>
<accession>A0AAV9XMQ9</accession>
<proteinExistence type="predicted"/>
<keyword evidence="3" id="KW-1185">Reference proteome</keyword>
<comment type="caution">
    <text evidence="2">The sequence shown here is derived from an EMBL/GenBank/DDBJ whole genome shotgun (WGS) entry which is preliminary data.</text>
</comment>